<keyword evidence="3" id="KW-1185">Reference proteome</keyword>
<feature type="transmembrane region" description="Helical" evidence="1">
    <location>
        <begin position="147"/>
        <end position="166"/>
    </location>
</feature>
<comment type="caution">
    <text evidence="2">The sequence shown here is derived from an EMBL/GenBank/DDBJ whole genome shotgun (WGS) entry which is preliminary data.</text>
</comment>
<dbReference type="RefSeq" id="WP_274263618.1">
    <property type="nucleotide sequence ID" value="NZ_JAQZCI010000001.1"/>
</dbReference>
<feature type="transmembrane region" description="Helical" evidence="1">
    <location>
        <begin position="81"/>
        <end position="103"/>
    </location>
</feature>
<proteinExistence type="predicted"/>
<evidence type="ECO:0008006" key="4">
    <source>
        <dbReference type="Google" id="ProtNLM"/>
    </source>
</evidence>
<dbReference type="Proteomes" id="UP001218170">
    <property type="component" value="Unassembled WGS sequence"/>
</dbReference>
<evidence type="ECO:0000256" key="1">
    <source>
        <dbReference type="SAM" id="Phobius"/>
    </source>
</evidence>
<dbReference type="EMBL" id="JAQZCI010000001">
    <property type="protein sequence ID" value="MDD7960896.1"/>
    <property type="molecule type" value="Genomic_DNA"/>
</dbReference>
<keyword evidence="1" id="KW-1133">Transmembrane helix</keyword>
<name>A0ABT5SDL6_9MICO</name>
<keyword evidence="1" id="KW-0812">Transmembrane</keyword>
<accession>A0ABT5SDL6</accession>
<organism evidence="2 3">
    <name type="scientific">Microbacterium thalli</name>
    <dbReference type="NCBI Taxonomy" id="3027921"/>
    <lineage>
        <taxon>Bacteria</taxon>
        <taxon>Bacillati</taxon>
        <taxon>Actinomycetota</taxon>
        <taxon>Actinomycetes</taxon>
        <taxon>Micrococcales</taxon>
        <taxon>Microbacteriaceae</taxon>
        <taxon>Microbacterium</taxon>
    </lineage>
</organism>
<sequence>MTMPHAAVATRPLGMRESMYLARLDWHLEGAVSAAERRRILRSLREEIAADPRPAEVVLADLGSPRALALRYGEGEMPRPLWQIGILTAAAALLAYWVLFGAFTGGMLAAVDSAAPMRADATFLFVPVMAFSDDEGIGIGWSGGWEWLIVPFVIVTLALLLGARVWRLFRRDSNPMP</sequence>
<evidence type="ECO:0000313" key="2">
    <source>
        <dbReference type="EMBL" id="MDD7960896.1"/>
    </source>
</evidence>
<evidence type="ECO:0000313" key="3">
    <source>
        <dbReference type="Proteomes" id="UP001218170"/>
    </source>
</evidence>
<reference evidence="2 3" key="1">
    <citation type="submission" date="2023-02" db="EMBL/GenBank/DDBJ databases">
        <title>Study of novel species of the Microbacterium genus.</title>
        <authorList>
            <person name="Arroyo-Herrera I."/>
            <person name="Roman-Ponce B."/>
            <person name="Vasquez-Murrieta M.S."/>
        </authorList>
    </citation>
    <scope>NUCLEOTIDE SEQUENCE [LARGE SCALE GENOMIC DNA]</scope>
    <source>
        <strain evidence="2 3">NE1TT3</strain>
    </source>
</reference>
<protein>
    <recommendedName>
        <fullName evidence="4">DUF1707 domain-containing protein</fullName>
    </recommendedName>
</protein>
<gene>
    <name evidence="2" type="ORF">PUW80_00880</name>
</gene>
<keyword evidence="1" id="KW-0472">Membrane</keyword>